<organism evidence="2 3">
    <name type="scientific">Rotaria magnacalcarata</name>
    <dbReference type="NCBI Taxonomy" id="392030"/>
    <lineage>
        <taxon>Eukaryota</taxon>
        <taxon>Metazoa</taxon>
        <taxon>Spiralia</taxon>
        <taxon>Gnathifera</taxon>
        <taxon>Rotifera</taxon>
        <taxon>Eurotatoria</taxon>
        <taxon>Bdelloidea</taxon>
        <taxon>Philodinida</taxon>
        <taxon>Philodinidae</taxon>
        <taxon>Rotaria</taxon>
    </lineage>
</organism>
<evidence type="ECO:0000256" key="1">
    <source>
        <dbReference type="SAM" id="MobiDB-lite"/>
    </source>
</evidence>
<evidence type="ECO:0000313" key="3">
    <source>
        <dbReference type="Proteomes" id="UP000676336"/>
    </source>
</evidence>
<feature type="compositionally biased region" description="Polar residues" evidence="1">
    <location>
        <begin position="1"/>
        <end position="29"/>
    </location>
</feature>
<evidence type="ECO:0000313" key="2">
    <source>
        <dbReference type="EMBL" id="CAF5192655.1"/>
    </source>
</evidence>
<feature type="compositionally biased region" description="Basic residues" evidence="1">
    <location>
        <begin position="42"/>
        <end position="51"/>
    </location>
</feature>
<dbReference type="EMBL" id="CAJOBI010326524">
    <property type="protein sequence ID" value="CAF5192655.1"/>
    <property type="molecule type" value="Genomic_DNA"/>
</dbReference>
<dbReference type="AlphaFoldDB" id="A0A8S3I1G0"/>
<feature type="region of interest" description="Disordered" evidence="1">
    <location>
        <begin position="1"/>
        <end position="51"/>
    </location>
</feature>
<feature type="non-terminal residue" evidence="2">
    <location>
        <position position="1"/>
    </location>
</feature>
<feature type="non-terminal residue" evidence="2">
    <location>
        <position position="51"/>
    </location>
</feature>
<sequence>TDLPTNNDVQSSKKNSLVKKSTTSTSAFNSEFKDDLYSPAEKRHKQANSTR</sequence>
<dbReference type="Proteomes" id="UP000676336">
    <property type="component" value="Unassembled WGS sequence"/>
</dbReference>
<gene>
    <name evidence="2" type="ORF">SMN809_LOCUS72815</name>
</gene>
<protein>
    <submittedName>
        <fullName evidence="2">Uncharacterized protein</fullName>
    </submittedName>
</protein>
<accession>A0A8S3I1G0</accession>
<comment type="caution">
    <text evidence="2">The sequence shown here is derived from an EMBL/GenBank/DDBJ whole genome shotgun (WGS) entry which is preliminary data.</text>
</comment>
<reference evidence="2" key="1">
    <citation type="submission" date="2021-02" db="EMBL/GenBank/DDBJ databases">
        <authorList>
            <person name="Nowell W R."/>
        </authorList>
    </citation>
    <scope>NUCLEOTIDE SEQUENCE</scope>
</reference>
<proteinExistence type="predicted"/>
<name>A0A8S3I1G0_9BILA</name>